<evidence type="ECO:0000259" key="1">
    <source>
        <dbReference type="Pfam" id="PF00881"/>
    </source>
</evidence>
<sequence>MFASSVKKIKLPPASSRGKLSLEEAMRQRTSQRRFLDRPLSLSQVSQLLWAAQGMTEGGTFKRTAPSAGGLYPLEVYLVVGNVDALERGVYHYQPEGHVVSFVLEGSYQHSLARACLSQSFVGASPLSIVVAAEYERTAIKYGERGVRYVLMEVGHVGQNIALQAVALGLGTCHVGAFRDEEVSRVLKLPERHRPLYVLVVGYPS</sequence>
<protein>
    <submittedName>
        <fullName evidence="2">SagB/ThcOx family dehydrogenase</fullName>
    </submittedName>
</protein>
<dbReference type="InterPro" id="IPR020051">
    <property type="entry name" value="SagB-type_dehydrogenase"/>
</dbReference>
<dbReference type="CDD" id="cd02142">
    <property type="entry name" value="McbC_SagB-like_oxidoreductase"/>
    <property type="match status" value="1"/>
</dbReference>
<name>A0A523QKV5_UNCAE</name>
<dbReference type="InterPro" id="IPR000415">
    <property type="entry name" value="Nitroreductase-like"/>
</dbReference>
<organism evidence="2 3">
    <name type="scientific">Aerophobetes bacterium</name>
    <dbReference type="NCBI Taxonomy" id="2030807"/>
    <lineage>
        <taxon>Bacteria</taxon>
        <taxon>Candidatus Aerophobota</taxon>
    </lineage>
</organism>
<feature type="domain" description="Nitroreductase" evidence="1">
    <location>
        <begin position="27"/>
        <end position="203"/>
    </location>
</feature>
<dbReference type="AlphaFoldDB" id="A0A523QKV5"/>
<dbReference type="GO" id="GO:0016491">
    <property type="term" value="F:oxidoreductase activity"/>
    <property type="evidence" value="ECO:0007669"/>
    <property type="project" value="InterPro"/>
</dbReference>
<dbReference type="EMBL" id="SOKU01000102">
    <property type="protein sequence ID" value="TES86373.1"/>
    <property type="molecule type" value="Genomic_DNA"/>
</dbReference>
<evidence type="ECO:0000313" key="2">
    <source>
        <dbReference type="EMBL" id="TES86373.1"/>
    </source>
</evidence>
<dbReference type="SUPFAM" id="SSF55469">
    <property type="entry name" value="FMN-dependent nitroreductase-like"/>
    <property type="match status" value="1"/>
</dbReference>
<proteinExistence type="predicted"/>
<comment type="caution">
    <text evidence="2">The sequence shown here is derived from an EMBL/GenBank/DDBJ whole genome shotgun (WGS) entry which is preliminary data.</text>
</comment>
<dbReference type="Gene3D" id="3.40.109.10">
    <property type="entry name" value="NADH Oxidase"/>
    <property type="match status" value="1"/>
</dbReference>
<dbReference type="NCBIfam" id="TIGR03605">
    <property type="entry name" value="antibiot_sagB"/>
    <property type="match status" value="1"/>
</dbReference>
<dbReference type="Pfam" id="PF00881">
    <property type="entry name" value="Nitroreductase"/>
    <property type="match status" value="1"/>
</dbReference>
<dbReference type="PANTHER" id="PTHR43745">
    <property type="entry name" value="NITROREDUCTASE MJ1384-RELATED"/>
    <property type="match status" value="1"/>
</dbReference>
<accession>A0A523QKV5</accession>
<gene>
    <name evidence="2" type="ORF">E3J95_02145</name>
</gene>
<dbReference type="InterPro" id="IPR052544">
    <property type="entry name" value="Bacteriocin_Proc_Enz"/>
</dbReference>
<evidence type="ECO:0000313" key="3">
    <source>
        <dbReference type="Proteomes" id="UP000320781"/>
    </source>
</evidence>
<reference evidence="2 3" key="1">
    <citation type="submission" date="2019-03" db="EMBL/GenBank/DDBJ databases">
        <title>Metabolic potential of uncultured bacteria and archaea associated with petroleum seepage in deep-sea sediments.</title>
        <authorList>
            <person name="Dong X."/>
            <person name="Hubert C."/>
        </authorList>
    </citation>
    <scope>NUCLEOTIDE SEQUENCE [LARGE SCALE GENOMIC DNA]</scope>
    <source>
        <strain evidence="2">E44_bin92</strain>
    </source>
</reference>
<dbReference type="PANTHER" id="PTHR43745:SF2">
    <property type="entry name" value="NITROREDUCTASE MJ1384-RELATED"/>
    <property type="match status" value="1"/>
</dbReference>
<dbReference type="InterPro" id="IPR029479">
    <property type="entry name" value="Nitroreductase"/>
</dbReference>
<dbReference type="Proteomes" id="UP000320781">
    <property type="component" value="Unassembled WGS sequence"/>
</dbReference>